<feature type="domain" description="HdrB-like C-terminal" evidence="1">
    <location>
        <begin position="203"/>
        <end position="287"/>
    </location>
</feature>
<proteinExistence type="predicted"/>
<gene>
    <name evidence="2" type="ORF">XJ32_01970</name>
</gene>
<protein>
    <recommendedName>
        <fullName evidence="1">HdrB-like C-terminal domain-containing protein</fullName>
    </recommendedName>
</protein>
<dbReference type="Gene3D" id="3.40.50.11810">
    <property type="match status" value="1"/>
</dbReference>
<name>A0A1Q2LFB4_9HELI</name>
<reference evidence="2 3" key="1">
    <citation type="submission" date="2017-02" db="EMBL/GenBank/DDBJ databases">
        <title>Whole genome sequencing of Helicobacter bilis strain AAQJH.</title>
        <authorList>
            <person name="Conlan S."/>
            <person name="Thomas P.J."/>
            <person name="Mullikin J."/>
            <person name="Palmore T.N."/>
            <person name="Frank K.M."/>
            <person name="Segre J.A."/>
        </authorList>
    </citation>
    <scope>NUCLEOTIDE SEQUENCE [LARGE SCALE GENOMIC DNA]</scope>
    <source>
        <strain evidence="2 3">AAQJH</strain>
    </source>
</reference>
<dbReference type="Gene3D" id="1.20.1050.140">
    <property type="match status" value="1"/>
</dbReference>
<organism evidence="2 3">
    <name type="scientific">Helicobacter bilis</name>
    <dbReference type="NCBI Taxonomy" id="37372"/>
    <lineage>
        <taxon>Bacteria</taxon>
        <taxon>Pseudomonadati</taxon>
        <taxon>Campylobacterota</taxon>
        <taxon>Epsilonproteobacteria</taxon>
        <taxon>Campylobacterales</taxon>
        <taxon>Helicobacteraceae</taxon>
        <taxon>Helicobacter</taxon>
    </lineage>
</organism>
<accession>A0A1Q2LFB4</accession>
<evidence type="ECO:0000313" key="3">
    <source>
        <dbReference type="Proteomes" id="UP000188298"/>
    </source>
</evidence>
<dbReference type="RefSeq" id="WP_077388181.1">
    <property type="nucleotide sequence ID" value="NZ_CP019645.1"/>
</dbReference>
<dbReference type="AlphaFoldDB" id="A0A1Q2LFB4"/>
<dbReference type="Pfam" id="PF22196">
    <property type="entry name" value="HdrB-like_C"/>
    <property type="match status" value="1"/>
</dbReference>
<dbReference type="InterPro" id="IPR054018">
    <property type="entry name" value="HdrB-like_C"/>
</dbReference>
<dbReference type="EMBL" id="CP019645">
    <property type="protein sequence ID" value="AQQ59075.1"/>
    <property type="molecule type" value="Genomic_DNA"/>
</dbReference>
<dbReference type="Proteomes" id="UP000188298">
    <property type="component" value="Chromosome"/>
</dbReference>
<evidence type="ECO:0000259" key="1">
    <source>
        <dbReference type="Pfam" id="PF22196"/>
    </source>
</evidence>
<sequence length="303" mass="34345">MYLIYDCLKNSPFSIATQQVLKHLNIPYTTLDANKRFKAHGGYFGRIGALEQFIFANVYNIALASLEEKKLLALEEDSYANLVFTLDLLRNNQSLRDFVIAELQSQSIILDIDILQNHIAYFPAILANYMTEIEQSIKYSFGKNERNLPHISPNNTTKGFSSCAFYGSRHADCNMQGEYKHIEKLCKILGLTYLSKPFSLQSFTHLAHIDSEKAYQKSGDLLYEGIDLGVDFLCAFADSTFDMFDNKQDLCTKYCKRDPISIASLNMAQILLVCFGKADEAGFETHKINPDFMQHNKASKNAS</sequence>
<dbReference type="KEGG" id="hbl:XJ32_01970"/>
<evidence type="ECO:0000313" key="2">
    <source>
        <dbReference type="EMBL" id="AQQ59075.1"/>
    </source>
</evidence>